<gene>
    <name evidence="1" type="ORF">JR316_0001631</name>
</gene>
<dbReference type="Proteomes" id="UP000664032">
    <property type="component" value="Unassembled WGS sequence"/>
</dbReference>
<evidence type="ECO:0000313" key="1">
    <source>
        <dbReference type="EMBL" id="KAH9484731.1"/>
    </source>
</evidence>
<keyword evidence="2" id="KW-1185">Reference proteome</keyword>
<proteinExistence type="predicted"/>
<organism evidence="1 2">
    <name type="scientific">Psilocybe cubensis</name>
    <name type="common">Psychedelic mushroom</name>
    <name type="synonym">Stropharia cubensis</name>
    <dbReference type="NCBI Taxonomy" id="181762"/>
    <lineage>
        <taxon>Eukaryota</taxon>
        <taxon>Fungi</taxon>
        <taxon>Dikarya</taxon>
        <taxon>Basidiomycota</taxon>
        <taxon>Agaricomycotina</taxon>
        <taxon>Agaricomycetes</taxon>
        <taxon>Agaricomycetidae</taxon>
        <taxon>Agaricales</taxon>
        <taxon>Agaricineae</taxon>
        <taxon>Strophariaceae</taxon>
        <taxon>Psilocybe</taxon>
    </lineage>
</organism>
<sequence length="1018" mass="112929">MASSSFSSNMRRGTTPASLALSTSNLSDNNNTSGISINISNSGAASTSTSTANQGQRANVSLEEWERNTPLTELQLRSVNRLMKWNEERRERDVPLKFASEPEPGTPTHIAHRLLQKDGSTGSPISRSSTPNATLYRPEHALLHPSQPVQTAQQFYDWYALIDRSVAHSQEAHYRAHVATLSSHLEVCDLLLDRISEVDTEVDRMMEGWRGVEDGGRSLKDACERLLEERDRLVEIVEDIQGHLEYFQELEHATRMLNHPGESLIFQTDFLYMVERVDICIDFLKSHRHYREAEVYLLRFQQCMTRAMTLIKMNFVGSLRALSSEISKRLSEDPSPTAQHHLLYTRFRSISTRVAPLLGELERRAQAYPDELSALLAECHTAYLATRKALLVPRVMEEIRGLDPGRSELVELTREGCGYLKALCGDEWVLYREFFSTGETALYQYLETLCDLLYDDLRPRILHEPRLTVLCEVCTVLQALMVLDTTSVPASASSATSTTRDSSSSGDSSDSEDESSSQSTQRRRRRRSDELTLPPSPTPSHLSHTHASKPNTARISKRLHIATLLRMVLQDAQTRLFFKAQAVIQSEIRYFVPGKEDVDGWPGILVSTANRQQNPAELSEKQSTNQIFKYKDGRNNEETWYPTLRKTVWVLGQLRDFVKPAIFDDIAQEALTFCRLSLIHASELIAASTTATTPSPSSPGASNSNRKLDGALFLVRHILILKEVYMSLEEVRMREEGSHSSAVRTPATGMGMGSGMASLGSARALDFGVTETLTNMLSKTTSLLPEGLFASLGVSRGGGADGEGGMRGVKLDIDHALRKACEDTIEACAGPVCAILDTWTDKQNVTVASSARPLPTSIATSSSGSSSSTSGAGNASTGTAAAGTVTPDEDLGGMHTRFAESVQRDLRGNVARIRLYLSDVDVDPNADGRDQDRGEGVHRDGRTARILIDHVLERVGECYERWGEAVLAFAGENRTQKKVEVMSRPRVREMLRDVASMKYVVLFFFLSSDVKRTSQIDL</sequence>
<accession>A0ACB8H9Y1</accession>
<reference evidence="1" key="1">
    <citation type="submission" date="2021-10" db="EMBL/GenBank/DDBJ databases">
        <title>Psilocybe cubensis genome.</title>
        <authorList>
            <person name="Mckernan K.J."/>
            <person name="Crawford S."/>
            <person name="Trippe A."/>
            <person name="Kane L.T."/>
            <person name="Mclaughlin S."/>
        </authorList>
    </citation>
    <scope>NUCLEOTIDE SEQUENCE</scope>
    <source>
        <strain evidence="1">MGC-MH-2018</strain>
    </source>
</reference>
<protein>
    <submittedName>
        <fullName evidence="1">Conserved oligomeric Golgi complex subunit 3</fullName>
    </submittedName>
</protein>
<evidence type="ECO:0000313" key="2">
    <source>
        <dbReference type="Proteomes" id="UP000664032"/>
    </source>
</evidence>
<dbReference type="EMBL" id="JAFIQS020000002">
    <property type="protein sequence ID" value="KAH9484731.1"/>
    <property type="molecule type" value="Genomic_DNA"/>
</dbReference>
<name>A0ACB8H9Y1_PSICU</name>
<comment type="caution">
    <text evidence="1">The sequence shown here is derived from an EMBL/GenBank/DDBJ whole genome shotgun (WGS) entry which is preliminary data.</text>
</comment>